<dbReference type="EMBL" id="CP031222">
    <property type="protein sequence ID" value="AXI03828.1"/>
    <property type="molecule type" value="Genomic_DNA"/>
</dbReference>
<keyword evidence="1" id="KW-1133">Transmembrane helix</keyword>
<keyword evidence="1" id="KW-0472">Membrane</keyword>
<dbReference type="KEGG" id="mbah:HYN46_13890"/>
<sequence length="60" mass="7091">MNFRYYFRCIILAPVIAYFLQLAFHKTGSLTSFILSWVLFAVVLFLAMYAFAHHDKIEKN</sequence>
<keyword evidence="1" id="KW-0812">Transmembrane</keyword>
<evidence type="ECO:0000313" key="2">
    <source>
        <dbReference type="EMBL" id="AXI03828.1"/>
    </source>
</evidence>
<feature type="transmembrane region" description="Helical" evidence="1">
    <location>
        <begin position="5"/>
        <end position="24"/>
    </location>
</feature>
<keyword evidence="3" id="KW-1185">Reference proteome</keyword>
<evidence type="ECO:0000313" key="3">
    <source>
        <dbReference type="Proteomes" id="UP000253940"/>
    </source>
</evidence>
<dbReference type="Proteomes" id="UP000253940">
    <property type="component" value="Chromosome"/>
</dbReference>
<protein>
    <submittedName>
        <fullName evidence="2">Uncharacterized protein</fullName>
    </submittedName>
</protein>
<dbReference type="AlphaFoldDB" id="A0A345P969"/>
<evidence type="ECO:0000256" key="1">
    <source>
        <dbReference type="SAM" id="Phobius"/>
    </source>
</evidence>
<name>A0A345P969_9GAMM</name>
<proteinExistence type="predicted"/>
<gene>
    <name evidence="2" type="ORF">HYN46_13890</name>
</gene>
<feature type="transmembrane region" description="Helical" evidence="1">
    <location>
        <begin position="30"/>
        <end position="52"/>
    </location>
</feature>
<organism evidence="2 3">
    <name type="scientific">Aquirhabdus parva</name>
    <dbReference type="NCBI Taxonomy" id="2283318"/>
    <lineage>
        <taxon>Bacteria</taxon>
        <taxon>Pseudomonadati</taxon>
        <taxon>Pseudomonadota</taxon>
        <taxon>Gammaproteobacteria</taxon>
        <taxon>Moraxellales</taxon>
        <taxon>Moraxellaceae</taxon>
        <taxon>Aquirhabdus</taxon>
    </lineage>
</organism>
<accession>A0A345P969</accession>
<reference evidence="2 3" key="1">
    <citation type="submission" date="2018-07" db="EMBL/GenBank/DDBJ databases">
        <title>Genome sequencing of Moraxellaceae gen. HYN0046.</title>
        <authorList>
            <person name="Kim M."/>
            <person name="Yi H."/>
        </authorList>
    </citation>
    <scope>NUCLEOTIDE SEQUENCE [LARGE SCALE GENOMIC DNA]</scope>
    <source>
        <strain evidence="2 3">HYN0046</strain>
    </source>
</reference>